<gene>
    <name evidence="2" type="ORF">BEN49_15685</name>
</gene>
<keyword evidence="1" id="KW-0812">Transmembrane</keyword>
<dbReference type="RefSeq" id="WP_070747439.1">
    <property type="nucleotide sequence ID" value="NZ_MDZA01000451.1"/>
</dbReference>
<dbReference type="OrthoDB" id="772995at2"/>
<organism evidence="2 3">
    <name type="scientific">Hymenobacter coccineus</name>
    <dbReference type="NCBI Taxonomy" id="1908235"/>
    <lineage>
        <taxon>Bacteria</taxon>
        <taxon>Pseudomonadati</taxon>
        <taxon>Bacteroidota</taxon>
        <taxon>Cytophagia</taxon>
        <taxon>Cytophagales</taxon>
        <taxon>Hymenobacteraceae</taxon>
        <taxon>Hymenobacter</taxon>
    </lineage>
</organism>
<protein>
    <submittedName>
        <fullName evidence="2">Uncharacterized protein</fullName>
    </submittedName>
</protein>
<evidence type="ECO:0000313" key="2">
    <source>
        <dbReference type="EMBL" id="OGX81188.1"/>
    </source>
</evidence>
<evidence type="ECO:0000313" key="3">
    <source>
        <dbReference type="Proteomes" id="UP000177506"/>
    </source>
</evidence>
<name>A0A1G1SRF6_9BACT</name>
<dbReference type="AlphaFoldDB" id="A0A1G1SRF6"/>
<sequence>MAANPLVSTKKCPFCQQWSEWELRPTDRCTHCGQLLDPQAHQRAHDAAVAALQQQKSAVRLIEIRPEDGPVLTFFKWMGRGGQLLFIALLSFFVWVATAIAA</sequence>
<evidence type="ECO:0000256" key="1">
    <source>
        <dbReference type="SAM" id="Phobius"/>
    </source>
</evidence>
<proteinExistence type="predicted"/>
<reference evidence="2 3" key="1">
    <citation type="submission" date="2016-08" db="EMBL/GenBank/DDBJ databases">
        <title>Hymenobacter coccineus sp. nov., Hymenobacter lapidarius sp. nov. and Hymenobacter glacialis sp. nov., isolated from Antarctic soil.</title>
        <authorList>
            <person name="Sedlacek I."/>
            <person name="Kralova S."/>
            <person name="Kyrova K."/>
            <person name="Maslanova I."/>
            <person name="Stankova E."/>
            <person name="Vrbovska V."/>
            <person name="Nemec M."/>
            <person name="Bartak M."/>
            <person name="Svec P."/>
            <person name="Busse H.-J."/>
            <person name="Pantucek R."/>
        </authorList>
    </citation>
    <scope>NUCLEOTIDE SEQUENCE [LARGE SCALE GENOMIC DNA]</scope>
    <source>
        <strain evidence="2 3">CCM 8649</strain>
    </source>
</reference>
<accession>A0A1G1SRF6</accession>
<keyword evidence="1" id="KW-1133">Transmembrane helix</keyword>
<feature type="transmembrane region" description="Helical" evidence="1">
    <location>
        <begin position="84"/>
        <end position="101"/>
    </location>
</feature>
<keyword evidence="3" id="KW-1185">Reference proteome</keyword>
<comment type="caution">
    <text evidence="2">The sequence shown here is derived from an EMBL/GenBank/DDBJ whole genome shotgun (WGS) entry which is preliminary data.</text>
</comment>
<dbReference type="EMBL" id="MDZA01000451">
    <property type="protein sequence ID" value="OGX81188.1"/>
    <property type="molecule type" value="Genomic_DNA"/>
</dbReference>
<keyword evidence="1" id="KW-0472">Membrane</keyword>
<dbReference type="Proteomes" id="UP000177506">
    <property type="component" value="Unassembled WGS sequence"/>
</dbReference>